<gene>
    <name evidence="8" type="ordered locus">Dgeo_0445</name>
</gene>
<evidence type="ECO:0000313" key="9">
    <source>
        <dbReference type="Proteomes" id="UP000002431"/>
    </source>
</evidence>
<dbReference type="Proteomes" id="UP000002431">
    <property type="component" value="Chromosome"/>
</dbReference>
<dbReference type="PANTHER" id="PTHR13806:SF46">
    <property type="entry name" value="FLOTILLIN-1-RELATED"/>
    <property type="match status" value="1"/>
</dbReference>
<name>Q1J186_DEIGD</name>
<dbReference type="SUPFAM" id="SSF117892">
    <property type="entry name" value="Band 7/SPFH domain"/>
    <property type="match status" value="1"/>
</dbReference>
<dbReference type="InterPro" id="IPR001107">
    <property type="entry name" value="Band_7"/>
</dbReference>
<proteinExistence type="inferred from homology"/>
<feature type="region of interest" description="Disordered" evidence="5">
    <location>
        <begin position="514"/>
        <end position="538"/>
    </location>
</feature>
<comment type="similarity">
    <text evidence="2">Belongs to the band 7/mec-2 family. Flotillin subfamily.</text>
</comment>
<dbReference type="eggNOG" id="COG2268">
    <property type="taxonomic scope" value="Bacteria"/>
</dbReference>
<dbReference type="InterPro" id="IPR036013">
    <property type="entry name" value="Band_7/SPFH_dom_sf"/>
</dbReference>
<evidence type="ECO:0000256" key="3">
    <source>
        <dbReference type="ARBA" id="ARBA00023136"/>
    </source>
</evidence>
<protein>
    <submittedName>
        <fullName evidence="8">Flotillin family protein</fullName>
    </submittedName>
</protein>
<keyword evidence="9" id="KW-1185">Reference proteome</keyword>
<evidence type="ECO:0000313" key="8">
    <source>
        <dbReference type="EMBL" id="ABF44748.1"/>
    </source>
</evidence>
<dbReference type="AlphaFoldDB" id="Q1J186"/>
<feature type="domain" description="Band 7" evidence="7">
    <location>
        <begin position="26"/>
        <end position="200"/>
    </location>
</feature>
<organism evidence="8 9">
    <name type="scientific">Deinococcus geothermalis (strain DSM 11300 / CIP 105573 / AG-3a)</name>
    <dbReference type="NCBI Taxonomy" id="319795"/>
    <lineage>
        <taxon>Bacteria</taxon>
        <taxon>Thermotogati</taxon>
        <taxon>Deinococcota</taxon>
        <taxon>Deinococci</taxon>
        <taxon>Deinococcales</taxon>
        <taxon>Deinococcaceae</taxon>
        <taxon>Deinococcus</taxon>
    </lineage>
</organism>
<dbReference type="GO" id="GO:0005886">
    <property type="term" value="C:plasma membrane"/>
    <property type="evidence" value="ECO:0007669"/>
    <property type="project" value="TreeGrafter"/>
</dbReference>
<dbReference type="STRING" id="319795.Dgeo_0445"/>
<feature type="compositionally biased region" description="Polar residues" evidence="5">
    <location>
        <begin position="514"/>
        <end position="523"/>
    </location>
</feature>
<keyword evidence="6" id="KW-0812">Transmembrane</keyword>
<dbReference type="EMBL" id="CP000359">
    <property type="protein sequence ID" value="ABF44748.1"/>
    <property type="molecule type" value="Genomic_DNA"/>
</dbReference>
<evidence type="ECO:0000256" key="5">
    <source>
        <dbReference type="SAM" id="MobiDB-lite"/>
    </source>
</evidence>
<feature type="coiled-coil region" evidence="4">
    <location>
        <begin position="157"/>
        <end position="230"/>
    </location>
</feature>
<feature type="coiled-coil region" evidence="4">
    <location>
        <begin position="274"/>
        <end position="325"/>
    </location>
</feature>
<evidence type="ECO:0000256" key="6">
    <source>
        <dbReference type="SAM" id="Phobius"/>
    </source>
</evidence>
<keyword evidence="6" id="KW-1133">Transmembrane helix</keyword>
<dbReference type="InterPro" id="IPR027705">
    <property type="entry name" value="Flotillin_fam"/>
</dbReference>
<dbReference type="Gene3D" id="3.30.479.30">
    <property type="entry name" value="Band 7 domain"/>
    <property type="match status" value="1"/>
</dbReference>
<evidence type="ECO:0000256" key="1">
    <source>
        <dbReference type="ARBA" id="ARBA00004370"/>
    </source>
</evidence>
<dbReference type="HOGENOM" id="CLU_039480_0_0_0"/>
<accession>Q1J186</accession>
<dbReference type="CDD" id="cd03399">
    <property type="entry name" value="SPFH_flotillin"/>
    <property type="match status" value="1"/>
</dbReference>
<dbReference type="Pfam" id="PF01145">
    <property type="entry name" value="Band_7"/>
    <property type="match status" value="1"/>
</dbReference>
<dbReference type="SMART" id="SM00244">
    <property type="entry name" value="PHB"/>
    <property type="match status" value="1"/>
</dbReference>
<keyword evidence="3 6" id="KW-0472">Membrane</keyword>
<evidence type="ECO:0000256" key="4">
    <source>
        <dbReference type="SAM" id="Coils"/>
    </source>
</evidence>
<keyword evidence="4" id="KW-0175">Coiled coil</keyword>
<dbReference type="KEGG" id="dge:Dgeo_0445"/>
<evidence type="ECO:0000256" key="2">
    <source>
        <dbReference type="ARBA" id="ARBA00007161"/>
    </source>
</evidence>
<dbReference type="RefSeq" id="WP_011529591.1">
    <property type="nucleotide sequence ID" value="NC_008025.1"/>
</dbReference>
<comment type="subcellular location">
    <subcellularLocation>
        <location evidence="1">Membrane</location>
    </subcellularLocation>
</comment>
<sequence length="538" mass="58507">MILTGTLITAALILLGIVLVLVLIQNFLIVVPPNRVLVISGRSRRTEEGDTVGYRVIRGGRAFRIPVLEKVSWMDLTTIPLDLSIENAYSKGGIPLKIHAVANVKINAQEPQLSNAIERFLDVPRENVTNIVRDTLEGNLRGVVATLTPEEINEDRLRFAEALIEEAEHDMNNLGIKLDTLKIQNVSDVGGYLNAIGRRKAAEVLKEARIAEAERNAEATQAEAQALQRSQVAQAISQQAILEEQNKLEVRRTELNAIQLSRQNEAAVQSELAKVRATQNFEQEQAALEAALRQKRAEAQRQARMVEAQQNAEAAEVEAQARQRATIAQTTAQQAILERENQLRVRKAELEAIAAARENEAKVSAERARVVAEQQLEQERVILNQKRLEADVVAPARARREAELLAAQAAAAPIIEEGRAKAEAVRLMAEAFRQAGPEGERAYVLNMLPGIVEQFAAAVQGMQIDKLTVIDSGNGQATKSAVQTLPANIISMVEQVENATGVNLLSFLQNTGKPQGNGASAVQPSGPGSVKPDASFGG</sequence>
<reference evidence="8" key="1">
    <citation type="submission" date="2006-04" db="EMBL/GenBank/DDBJ databases">
        <title>Complete sequence of chromosome of Deinococcus geothermalis DSM 11300.</title>
        <authorList>
            <consortium name="US DOE Joint Genome Institute"/>
            <person name="Copeland A."/>
            <person name="Lucas S."/>
            <person name="Lapidus A."/>
            <person name="Barry K."/>
            <person name="Detter J.C."/>
            <person name="Glavina del Rio T."/>
            <person name="Hammon N."/>
            <person name="Israni S."/>
            <person name="Dalin E."/>
            <person name="Tice H."/>
            <person name="Pitluck S."/>
            <person name="Brettin T."/>
            <person name="Bruce D."/>
            <person name="Han C."/>
            <person name="Tapia R."/>
            <person name="Saunders E."/>
            <person name="Gilna P."/>
            <person name="Schmutz J."/>
            <person name="Larimer F."/>
            <person name="Land M."/>
            <person name="Hauser L."/>
            <person name="Kyrpides N."/>
            <person name="Kim E."/>
            <person name="Daly M.J."/>
            <person name="Fredrickson J.K."/>
            <person name="Makarova K.S."/>
            <person name="Gaidamakova E.K."/>
            <person name="Zhai M."/>
            <person name="Richardson P."/>
        </authorList>
    </citation>
    <scope>NUCLEOTIDE SEQUENCE</scope>
    <source>
        <strain evidence="8">DSM 11300</strain>
    </source>
</reference>
<dbReference type="GO" id="GO:0072659">
    <property type="term" value="P:protein localization to plasma membrane"/>
    <property type="evidence" value="ECO:0007669"/>
    <property type="project" value="TreeGrafter"/>
</dbReference>
<feature type="transmembrane region" description="Helical" evidence="6">
    <location>
        <begin position="7"/>
        <end position="28"/>
    </location>
</feature>
<dbReference type="PANTHER" id="PTHR13806">
    <property type="entry name" value="FLOTILLIN-RELATED"/>
    <property type="match status" value="1"/>
</dbReference>
<evidence type="ECO:0000259" key="7">
    <source>
        <dbReference type="SMART" id="SM00244"/>
    </source>
</evidence>
<dbReference type="GO" id="GO:0002020">
    <property type="term" value="F:protease binding"/>
    <property type="evidence" value="ECO:0007669"/>
    <property type="project" value="TreeGrafter"/>
</dbReference>